<comment type="caution">
    <text evidence="6">The sequence shown here is derived from an EMBL/GenBank/DDBJ whole genome shotgun (WGS) entry which is preliminary data.</text>
</comment>
<keyword evidence="3" id="KW-0813">Transport</keyword>
<gene>
    <name evidence="6" type="ORF">MUB46_12715</name>
</gene>
<dbReference type="AlphaFoldDB" id="A0AAW5QXL9"/>
<evidence type="ECO:0000313" key="7">
    <source>
        <dbReference type="Proteomes" id="UP001320898"/>
    </source>
</evidence>
<accession>A0AAW5QXL9</accession>
<evidence type="ECO:0000256" key="2">
    <source>
        <dbReference type="ARBA" id="ARBA00022729"/>
    </source>
</evidence>
<dbReference type="InterPro" id="IPR051010">
    <property type="entry name" value="BCAA_transport"/>
</dbReference>
<dbReference type="EMBL" id="JALIDZ010000005">
    <property type="protein sequence ID" value="MCT8972720.1"/>
    <property type="molecule type" value="Genomic_DNA"/>
</dbReference>
<dbReference type="GO" id="GO:0006865">
    <property type="term" value="P:amino acid transport"/>
    <property type="evidence" value="ECO:0007669"/>
    <property type="project" value="UniProtKB-KW"/>
</dbReference>
<keyword evidence="3" id="KW-0029">Amino-acid transport</keyword>
<dbReference type="Gene3D" id="3.40.50.2300">
    <property type="match status" value="2"/>
</dbReference>
<keyword evidence="7" id="KW-1185">Reference proteome</keyword>
<proteinExistence type="inferred from homology"/>
<protein>
    <submittedName>
        <fullName evidence="6">ABC transporter substrate-binding protein</fullName>
    </submittedName>
</protein>
<sequence>MSLNSWFGTHAKPIGIVASAFAMWATTATAAETIKIGAPIPQTGPFASDGTVMEKAIKLAVDDINANGGLLGRQLEIVHFDIGELTPDKLQAAAVNLIDRNETDLIITGYGGFGPDIPAFCPYDVPFIHVDAFSSVVDLMNNMNCSNIFNISDVEAAYGRVLFDQIMSLGYDFPNKKLAIVHGPYEWEYGLTGAMAEAAEPAGWEVVFNEEVPYESVQWPPILSKIRNLEPSLIHIELIDPSLTSTFIQQYRENPIPGALVSVGYAASIPAFGQVVTSGDADGVLGITLSAHRPGDPAAEAFVADWQKAYGEEPPYSIAAALYDGVNMWAEAVKKVGDPTKHAEINAVLLETPYSGLTGVLDLNERHMIPTSDETQPSFLLQAQDGKLKTIMLGTKHTGDFVVPEFAK</sequence>
<dbReference type="Pfam" id="PF13458">
    <property type="entry name" value="Peripla_BP_6"/>
    <property type="match status" value="1"/>
</dbReference>
<evidence type="ECO:0000256" key="1">
    <source>
        <dbReference type="ARBA" id="ARBA00010062"/>
    </source>
</evidence>
<evidence type="ECO:0000313" key="6">
    <source>
        <dbReference type="EMBL" id="MCT8972720.1"/>
    </source>
</evidence>
<organism evidence="6 7">
    <name type="scientific">Microbaculum marinisediminis</name>
    <dbReference type="NCBI Taxonomy" id="2931392"/>
    <lineage>
        <taxon>Bacteria</taxon>
        <taxon>Pseudomonadati</taxon>
        <taxon>Pseudomonadota</taxon>
        <taxon>Alphaproteobacteria</taxon>
        <taxon>Hyphomicrobiales</taxon>
        <taxon>Tepidamorphaceae</taxon>
        <taxon>Microbaculum</taxon>
    </lineage>
</organism>
<evidence type="ECO:0000259" key="5">
    <source>
        <dbReference type="Pfam" id="PF13458"/>
    </source>
</evidence>
<keyword evidence="2 4" id="KW-0732">Signal</keyword>
<comment type="similarity">
    <text evidence="1">Belongs to the leucine-binding protein family.</text>
</comment>
<dbReference type="InterPro" id="IPR028082">
    <property type="entry name" value="Peripla_BP_I"/>
</dbReference>
<feature type="chain" id="PRO_5043980827" evidence="4">
    <location>
        <begin position="31"/>
        <end position="408"/>
    </location>
</feature>
<dbReference type="PANTHER" id="PTHR30483:SF6">
    <property type="entry name" value="PERIPLASMIC BINDING PROTEIN OF ABC TRANSPORTER FOR NATURAL AMINO ACIDS"/>
    <property type="match status" value="1"/>
</dbReference>
<feature type="domain" description="Leucine-binding protein" evidence="5">
    <location>
        <begin position="33"/>
        <end position="364"/>
    </location>
</feature>
<evidence type="ECO:0000256" key="3">
    <source>
        <dbReference type="ARBA" id="ARBA00022970"/>
    </source>
</evidence>
<dbReference type="SUPFAM" id="SSF53822">
    <property type="entry name" value="Periplasmic binding protein-like I"/>
    <property type="match status" value="1"/>
</dbReference>
<name>A0AAW5QXL9_9HYPH</name>
<reference evidence="6 7" key="1">
    <citation type="submission" date="2022-04" db="EMBL/GenBank/DDBJ databases">
        <authorList>
            <person name="Ye Y.-Q."/>
            <person name="Du Z.-J."/>
        </authorList>
    </citation>
    <scope>NUCLEOTIDE SEQUENCE [LARGE SCALE GENOMIC DNA]</scope>
    <source>
        <strain evidence="6 7">A6E488</strain>
    </source>
</reference>
<dbReference type="PANTHER" id="PTHR30483">
    <property type="entry name" value="LEUCINE-SPECIFIC-BINDING PROTEIN"/>
    <property type="match status" value="1"/>
</dbReference>
<evidence type="ECO:0000256" key="4">
    <source>
        <dbReference type="SAM" id="SignalP"/>
    </source>
</evidence>
<feature type="signal peptide" evidence="4">
    <location>
        <begin position="1"/>
        <end position="30"/>
    </location>
</feature>
<dbReference type="RefSeq" id="WP_261616296.1">
    <property type="nucleotide sequence ID" value="NZ_JALIDZ010000005.1"/>
</dbReference>
<dbReference type="InterPro" id="IPR028081">
    <property type="entry name" value="Leu-bd"/>
</dbReference>
<dbReference type="Proteomes" id="UP001320898">
    <property type="component" value="Unassembled WGS sequence"/>
</dbReference>